<proteinExistence type="predicted"/>
<evidence type="ECO:0000313" key="3">
    <source>
        <dbReference type="Proteomes" id="UP000800036"/>
    </source>
</evidence>
<dbReference type="AlphaFoldDB" id="A0A6A5UUY0"/>
<accession>A0A6A5UUY0</accession>
<organism evidence="2 3">
    <name type="scientific">Bimuria novae-zelandiae CBS 107.79</name>
    <dbReference type="NCBI Taxonomy" id="1447943"/>
    <lineage>
        <taxon>Eukaryota</taxon>
        <taxon>Fungi</taxon>
        <taxon>Dikarya</taxon>
        <taxon>Ascomycota</taxon>
        <taxon>Pezizomycotina</taxon>
        <taxon>Dothideomycetes</taxon>
        <taxon>Pleosporomycetidae</taxon>
        <taxon>Pleosporales</taxon>
        <taxon>Massarineae</taxon>
        <taxon>Didymosphaeriaceae</taxon>
        <taxon>Bimuria</taxon>
    </lineage>
</organism>
<protein>
    <recommendedName>
        <fullName evidence="4">Secreted protein</fullName>
    </recommendedName>
</protein>
<dbReference type="Proteomes" id="UP000800036">
    <property type="component" value="Unassembled WGS sequence"/>
</dbReference>
<feature type="signal peptide" evidence="1">
    <location>
        <begin position="1"/>
        <end position="19"/>
    </location>
</feature>
<evidence type="ECO:0008006" key="4">
    <source>
        <dbReference type="Google" id="ProtNLM"/>
    </source>
</evidence>
<dbReference type="EMBL" id="ML976719">
    <property type="protein sequence ID" value="KAF1968538.1"/>
    <property type="molecule type" value="Genomic_DNA"/>
</dbReference>
<keyword evidence="1" id="KW-0732">Signal</keyword>
<gene>
    <name evidence="2" type="ORF">BU23DRAFT_541017</name>
</gene>
<keyword evidence="3" id="KW-1185">Reference proteome</keyword>
<sequence>MSVAMQLWLRLCCIPVTAGSFNPAKLNSIAMAPPFSFSSPLKAYPISFNGLQIRILYSLQGAEHFVPFAQGHQTSLLTAHSETESVLPPSSNLLPQSS</sequence>
<name>A0A6A5UUY0_9PLEO</name>
<evidence type="ECO:0000256" key="1">
    <source>
        <dbReference type="SAM" id="SignalP"/>
    </source>
</evidence>
<reference evidence="2" key="1">
    <citation type="journal article" date="2020" name="Stud. Mycol.">
        <title>101 Dothideomycetes genomes: a test case for predicting lifestyles and emergence of pathogens.</title>
        <authorList>
            <person name="Haridas S."/>
            <person name="Albert R."/>
            <person name="Binder M."/>
            <person name="Bloem J."/>
            <person name="Labutti K."/>
            <person name="Salamov A."/>
            <person name="Andreopoulos B."/>
            <person name="Baker S."/>
            <person name="Barry K."/>
            <person name="Bills G."/>
            <person name="Bluhm B."/>
            <person name="Cannon C."/>
            <person name="Castanera R."/>
            <person name="Culley D."/>
            <person name="Daum C."/>
            <person name="Ezra D."/>
            <person name="Gonzalez J."/>
            <person name="Henrissat B."/>
            <person name="Kuo A."/>
            <person name="Liang C."/>
            <person name="Lipzen A."/>
            <person name="Lutzoni F."/>
            <person name="Magnuson J."/>
            <person name="Mondo S."/>
            <person name="Nolan M."/>
            <person name="Ohm R."/>
            <person name="Pangilinan J."/>
            <person name="Park H.-J."/>
            <person name="Ramirez L."/>
            <person name="Alfaro M."/>
            <person name="Sun H."/>
            <person name="Tritt A."/>
            <person name="Yoshinaga Y."/>
            <person name="Zwiers L.-H."/>
            <person name="Turgeon B."/>
            <person name="Goodwin S."/>
            <person name="Spatafora J."/>
            <person name="Crous P."/>
            <person name="Grigoriev I."/>
        </authorList>
    </citation>
    <scope>NUCLEOTIDE SEQUENCE</scope>
    <source>
        <strain evidence="2">CBS 107.79</strain>
    </source>
</reference>
<evidence type="ECO:0000313" key="2">
    <source>
        <dbReference type="EMBL" id="KAF1968538.1"/>
    </source>
</evidence>
<feature type="chain" id="PRO_5025520153" description="Secreted protein" evidence="1">
    <location>
        <begin position="20"/>
        <end position="98"/>
    </location>
</feature>